<gene>
    <name evidence="2" type="ORF">VP1G_08942</name>
</gene>
<keyword evidence="1" id="KW-0732">Signal</keyword>
<organism evidence="2 3">
    <name type="scientific">Cytospora mali</name>
    <name type="common">Apple Valsa canker fungus</name>
    <name type="synonym">Valsa mali</name>
    <dbReference type="NCBI Taxonomy" id="578113"/>
    <lineage>
        <taxon>Eukaryota</taxon>
        <taxon>Fungi</taxon>
        <taxon>Dikarya</taxon>
        <taxon>Ascomycota</taxon>
        <taxon>Pezizomycotina</taxon>
        <taxon>Sordariomycetes</taxon>
        <taxon>Sordariomycetidae</taxon>
        <taxon>Diaporthales</taxon>
        <taxon>Cytosporaceae</taxon>
        <taxon>Cytospora</taxon>
    </lineage>
</organism>
<proteinExistence type="predicted"/>
<protein>
    <submittedName>
        <fullName evidence="2">Uncharacterized protein</fullName>
    </submittedName>
</protein>
<keyword evidence="3" id="KW-1185">Reference proteome</keyword>
<dbReference type="AlphaFoldDB" id="A0A194VCS5"/>
<feature type="signal peptide" evidence="1">
    <location>
        <begin position="1"/>
        <end position="23"/>
    </location>
</feature>
<reference evidence="3" key="1">
    <citation type="submission" date="2014-12" db="EMBL/GenBank/DDBJ databases">
        <title>Genome Sequence of Valsa Canker Pathogens Uncovers a Specific Adaption of Colonization on Woody Bark.</title>
        <authorList>
            <person name="Yin Z."/>
            <person name="Liu H."/>
            <person name="Gao X."/>
            <person name="Li Z."/>
            <person name="Song N."/>
            <person name="Ke X."/>
            <person name="Dai Q."/>
            <person name="Wu Y."/>
            <person name="Sun Y."/>
            <person name="Xu J.-R."/>
            <person name="Kang Z.K."/>
            <person name="Wang L."/>
            <person name="Huang L."/>
        </authorList>
    </citation>
    <scope>NUCLEOTIDE SEQUENCE [LARGE SCALE GENOMIC DNA]</scope>
    <source>
        <strain evidence="3">SXYL134</strain>
    </source>
</reference>
<evidence type="ECO:0000313" key="2">
    <source>
        <dbReference type="EMBL" id="KUI61787.1"/>
    </source>
</evidence>
<dbReference type="Proteomes" id="UP000078576">
    <property type="component" value="Unassembled WGS sequence"/>
</dbReference>
<accession>A0A194VCS5</accession>
<feature type="chain" id="PRO_5008266408" evidence="1">
    <location>
        <begin position="24"/>
        <end position="133"/>
    </location>
</feature>
<evidence type="ECO:0000313" key="3">
    <source>
        <dbReference type="Proteomes" id="UP000078576"/>
    </source>
</evidence>
<name>A0A194VCS5_CYTMA</name>
<evidence type="ECO:0000256" key="1">
    <source>
        <dbReference type="SAM" id="SignalP"/>
    </source>
</evidence>
<dbReference type="EMBL" id="KN714787">
    <property type="protein sequence ID" value="KUI61787.1"/>
    <property type="molecule type" value="Genomic_DNA"/>
</dbReference>
<sequence length="133" mass="14151">MKILTISLFALLASTALVVDAMAGIDDGITNHGVMEGTITSAILPPEKTSGSLVSAKSIFSGPVLVTFNVVNKHTAAISTSTLTRQVDRRPSLGTSGRERWLHMRLPHLSFLETGAAMLPSTTRFTAPMAKFP</sequence>